<evidence type="ECO:0000256" key="1">
    <source>
        <dbReference type="SAM" id="Phobius"/>
    </source>
</evidence>
<keyword evidence="1" id="KW-0472">Membrane</keyword>
<dbReference type="Proteomes" id="UP001594351">
    <property type="component" value="Unassembled WGS sequence"/>
</dbReference>
<sequence length="422" mass="48891">MKFFKGCFFAIATCIAALILCLIVIESGLRLFQVKTFDEEALLRKRTLGPGGYLKAHFRGYIDDGYGGAAFWYNNAHGFRTLTQTSKKLQKGTLRILILTDFFLAGYRVDQEHIFSHHLEKWLNERFGEAEVLIAHIEEPVTGLYYLTKVGLKFQPHIVFLGITLANDIGQSYQNLHHQGKYIWHTPAEKISLELNQDQDLSTVLRTFDKYVISDECRVGRPASTSTSDTRNILFHSRLFSRLYNAFIDSQTWEEPQAIKNIASHDGKLKMFDACHGLGYFLREPPQIISEMYQKLFRILGAYKLFCDNNKITLAVIICPQRFQIQTADWQKTIAAYGLNEKCFDTMLPNRMIKSFCHDNEILCIDPSQTMIQRHEEFKLSLYCPKGDIYWNKTGHKIFADYLQQSMKQIINPHHQSIWQSE</sequence>
<keyword evidence="1" id="KW-0812">Transmembrane</keyword>
<gene>
    <name evidence="2" type="ORF">ACFL27_20400</name>
</gene>
<evidence type="ECO:0000313" key="3">
    <source>
        <dbReference type="Proteomes" id="UP001594351"/>
    </source>
</evidence>
<organism evidence="2 3">
    <name type="scientific">candidate division CSSED10-310 bacterium</name>
    <dbReference type="NCBI Taxonomy" id="2855610"/>
    <lineage>
        <taxon>Bacteria</taxon>
        <taxon>Bacteria division CSSED10-310</taxon>
    </lineage>
</organism>
<keyword evidence="3" id="KW-1185">Reference proteome</keyword>
<reference evidence="2 3" key="1">
    <citation type="submission" date="2024-09" db="EMBL/GenBank/DDBJ databases">
        <title>Laminarin stimulates single cell rates of sulfate reduction while oxygen inhibits transcriptomic activity in coastal marine sediment.</title>
        <authorList>
            <person name="Lindsay M."/>
            <person name="Orcutt B."/>
            <person name="Emerson D."/>
            <person name="Stepanauskas R."/>
            <person name="D'Angelo T."/>
        </authorList>
    </citation>
    <scope>NUCLEOTIDE SEQUENCE [LARGE SCALE GENOMIC DNA]</scope>
    <source>
        <strain evidence="2">SAG AM-311-K15</strain>
    </source>
</reference>
<protein>
    <recommendedName>
        <fullName evidence="4">SGNH/GDSL hydrolase family protein</fullName>
    </recommendedName>
</protein>
<keyword evidence="1" id="KW-1133">Transmembrane helix</keyword>
<evidence type="ECO:0008006" key="4">
    <source>
        <dbReference type="Google" id="ProtNLM"/>
    </source>
</evidence>
<feature type="transmembrane region" description="Helical" evidence="1">
    <location>
        <begin position="7"/>
        <end position="25"/>
    </location>
</feature>
<proteinExistence type="predicted"/>
<dbReference type="EMBL" id="JBHPBY010000332">
    <property type="protein sequence ID" value="MFC1852565.1"/>
    <property type="molecule type" value="Genomic_DNA"/>
</dbReference>
<name>A0ABV6Z280_UNCC1</name>
<accession>A0ABV6Z280</accession>
<evidence type="ECO:0000313" key="2">
    <source>
        <dbReference type="EMBL" id="MFC1852565.1"/>
    </source>
</evidence>
<comment type="caution">
    <text evidence="2">The sequence shown here is derived from an EMBL/GenBank/DDBJ whole genome shotgun (WGS) entry which is preliminary data.</text>
</comment>